<proteinExistence type="predicted"/>
<feature type="region of interest" description="Disordered" evidence="1">
    <location>
        <begin position="1"/>
        <end position="49"/>
    </location>
</feature>
<evidence type="ECO:0000313" key="2">
    <source>
        <dbReference type="EMBL" id="UAJ16904.1"/>
    </source>
</evidence>
<name>A0AAE9BLY8_9CAUD</name>
<protein>
    <submittedName>
        <fullName evidence="2">Uncharacterized protein</fullName>
    </submittedName>
</protein>
<feature type="compositionally biased region" description="Low complexity" evidence="1">
    <location>
        <begin position="23"/>
        <end position="34"/>
    </location>
</feature>
<keyword evidence="3" id="KW-1185">Reference proteome</keyword>
<evidence type="ECO:0000256" key="1">
    <source>
        <dbReference type="SAM" id="MobiDB-lite"/>
    </source>
</evidence>
<accession>A0AAE9BLY8</accession>
<gene>
    <name evidence="2" type="ORF">CPT_ProddE_024</name>
</gene>
<organism evidence="2 3">
    <name type="scientific">Desulfovibrio phage ProddE</name>
    <dbReference type="NCBI Taxonomy" id="2866661"/>
    <lineage>
        <taxon>Viruses</taxon>
        <taxon>Duplodnaviria</taxon>
        <taxon>Heunggongvirae</taxon>
        <taxon>Uroviricota</taxon>
        <taxon>Caudoviricetes</taxon>
        <taxon>Autographivirales</taxon>
        <taxon>Autographivirales incertae sedis</taxon>
        <taxon>Proddevirus</taxon>
        <taxon>Proddevirus proddE</taxon>
    </lineage>
</organism>
<dbReference type="EMBL" id="MZ666938">
    <property type="protein sequence ID" value="UAJ16904.1"/>
    <property type="molecule type" value="Genomic_DNA"/>
</dbReference>
<evidence type="ECO:0000313" key="3">
    <source>
        <dbReference type="Proteomes" id="UP000827424"/>
    </source>
</evidence>
<dbReference type="Proteomes" id="UP000827424">
    <property type="component" value="Segment"/>
</dbReference>
<sequence length="49" mass="5067">MAEQAQETQKEQKATVTTSNPGAASTKTTATQQKGEAVGSTGKLTVFHS</sequence>
<reference evidence="2" key="1">
    <citation type="submission" date="2021-07" db="EMBL/GenBank/DDBJ databases">
        <title>A sheep in wolf's clothing: the temperate origins of bacteriophage T7.</title>
        <authorList>
            <person name="Boeckman J.X."/>
            <person name="Korn A."/>
            <person name="Yao G."/>
            <person name="Ravindran A."/>
            <person name="Gonzalez C."/>
            <person name="Gill J."/>
        </authorList>
    </citation>
    <scope>NUCLEOTIDE SEQUENCE</scope>
</reference>